<dbReference type="GO" id="GO:0005886">
    <property type="term" value="C:plasma membrane"/>
    <property type="evidence" value="ECO:0007669"/>
    <property type="project" value="InterPro"/>
</dbReference>
<keyword evidence="3" id="KW-1185">Reference proteome</keyword>
<comment type="caution">
    <text evidence="2">The sequence shown here is derived from an EMBL/GenBank/DDBJ whole genome shotgun (WGS) entry which is preliminary data.</text>
</comment>
<dbReference type="STRING" id="1420583.V473_08395"/>
<reference evidence="2 3" key="1">
    <citation type="journal article" date="2015" name="G3 (Bethesda)">
        <title>Insights into Ongoing Evolution of the Hexachlorocyclohexane Catabolic Pathway from Comparative Genomics of Ten Sphingomonadaceae Strains.</title>
        <authorList>
            <person name="Pearce S.L."/>
            <person name="Oakeshott J.G."/>
            <person name="Pandey G."/>
        </authorList>
    </citation>
    <scope>NUCLEOTIDE SEQUENCE [LARGE SCALE GENOMIC DNA]</scope>
    <source>
        <strain evidence="2 3">LL01</strain>
    </source>
</reference>
<dbReference type="GO" id="GO:0006417">
    <property type="term" value="P:regulation of translation"/>
    <property type="evidence" value="ECO:0007669"/>
    <property type="project" value="TreeGrafter"/>
</dbReference>
<dbReference type="PATRIC" id="fig|1420583.3.peg.1685"/>
<dbReference type="InterPro" id="IPR018764">
    <property type="entry name" value="RskA_C"/>
</dbReference>
<proteinExistence type="predicted"/>
<dbReference type="RefSeq" id="WP_066602394.1">
    <property type="nucleotide sequence ID" value="NZ_KQ130434.1"/>
</dbReference>
<dbReference type="Proteomes" id="UP000052232">
    <property type="component" value="Unassembled WGS sequence"/>
</dbReference>
<accession>A0A0J8AVD8</accession>
<evidence type="ECO:0000313" key="3">
    <source>
        <dbReference type="Proteomes" id="UP000052232"/>
    </source>
</evidence>
<dbReference type="PANTHER" id="PTHR37461:SF1">
    <property type="entry name" value="ANTI-SIGMA-K FACTOR RSKA"/>
    <property type="match status" value="1"/>
</dbReference>
<evidence type="ECO:0000259" key="1">
    <source>
        <dbReference type="Pfam" id="PF10099"/>
    </source>
</evidence>
<sequence>MADAHLTPEERDSLAAELALGVLDGAARSDALRSLMADPNFSPDMIGAWDRRFAVLYNDYTPVAPPETLWPSIERRIADGLQAHPALRQLRWWRAGAFASAAVAASLALVILLRPTPTVPAAPPAQVAVAQMVGAPDGPMILARYNPASGRLILRPKGVAPDRLAPELWIIPADGRPRSLGLIAGGAESRVVIDPSYRPFMTEGATLAVTMETIDGAPHDAPSSTPIAAGKISLF</sequence>
<dbReference type="GO" id="GO:0016989">
    <property type="term" value="F:sigma factor antagonist activity"/>
    <property type="evidence" value="ECO:0007669"/>
    <property type="project" value="TreeGrafter"/>
</dbReference>
<gene>
    <name evidence="2" type="ORF">V473_08395</name>
</gene>
<dbReference type="AlphaFoldDB" id="A0A0J8AVD8"/>
<protein>
    <recommendedName>
        <fullName evidence="1">Anti-sigma K factor RskA C-terminal domain-containing protein</fullName>
    </recommendedName>
</protein>
<dbReference type="EMBL" id="JACT01000001">
    <property type="protein sequence ID" value="KMS58165.1"/>
    <property type="molecule type" value="Genomic_DNA"/>
</dbReference>
<feature type="domain" description="Anti-sigma K factor RskA C-terminal" evidence="1">
    <location>
        <begin position="101"/>
        <end position="226"/>
    </location>
</feature>
<dbReference type="Pfam" id="PF10099">
    <property type="entry name" value="RskA_C"/>
    <property type="match status" value="1"/>
</dbReference>
<organism evidence="2 3">
    <name type="scientific">Sphingobium cupriresistens LL01</name>
    <dbReference type="NCBI Taxonomy" id="1420583"/>
    <lineage>
        <taxon>Bacteria</taxon>
        <taxon>Pseudomonadati</taxon>
        <taxon>Pseudomonadota</taxon>
        <taxon>Alphaproteobacteria</taxon>
        <taxon>Sphingomonadales</taxon>
        <taxon>Sphingomonadaceae</taxon>
        <taxon>Sphingobium</taxon>
    </lineage>
</organism>
<evidence type="ECO:0000313" key="2">
    <source>
        <dbReference type="EMBL" id="KMS58165.1"/>
    </source>
</evidence>
<dbReference type="InterPro" id="IPR051474">
    <property type="entry name" value="Anti-sigma-K/W_factor"/>
</dbReference>
<dbReference type="PANTHER" id="PTHR37461">
    <property type="entry name" value="ANTI-SIGMA-K FACTOR RSKA"/>
    <property type="match status" value="1"/>
</dbReference>
<name>A0A0J8AVD8_9SPHN</name>